<reference evidence="2 3" key="1">
    <citation type="submission" date="2018-04" db="EMBL/GenBank/DDBJ databases">
        <title>Genomic Encyclopedia of Type Strains, Phase IV (KMG-IV): sequencing the most valuable type-strain genomes for metagenomic binning, comparative biology and taxonomic classification.</title>
        <authorList>
            <person name="Goeker M."/>
        </authorList>
    </citation>
    <scope>NUCLEOTIDE SEQUENCE [LARGE SCALE GENOMIC DNA]</scope>
    <source>
        <strain evidence="2 3">DSM 45771</strain>
    </source>
</reference>
<name>A0A2U1EVJ3_9PSEU</name>
<keyword evidence="1" id="KW-0472">Membrane</keyword>
<keyword evidence="1" id="KW-0812">Transmembrane</keyword>
<comment type="caution">
    <text evidence="2">The sequence shown here is derived from an EMBL/GenBank/DDBJ whole genome shotgun (WGS) entry which is preliminary data.</text>
</comment>
<feature type="transmembrane region" description="Helical" evidence="1">
    <location>
        <begin position="17"/>
        <end position="37"/>
    </location>
</feature>
<evidence type="ECO:0000313" key="2">
    <source>
        <dbReference type="EMBL" id="PVZ03964.1"/>
    </source>
</evidence>
<dbReference type="AlphaFoldDB" id="A0A2U1EVJ3"/>
<evidence type="ECO:0000313" key="3">
    <source>
        <dbReference type="Proteomes" id="UP000245639"/>
    </source>
</evidence>
<dbReference type="Proteomes" id="UP000245639">
    <property type="component" value="Unassembled WGS sequence"/>
</dbReference>
<feature type="transmembrane region" description="Helical" evidence="1">
    <location>
        <begin position="49"/>
        <end position="74"/>
    </location>
</feature>
<keyword evidence="3" id="KW-1185">Reference proteome</keyword>
<gene>
    <name evidence="2" type="ORF">C8D89_11973</name>
</gene>
<protein>
    <submittedName>
        <fullName evidence="2">Uncharacterized protein</fullName>
    </submittedName>
</protein>
<organism evidence="2 3">
    <name type="scientific">Actinomycetospora cinnamomea</name>
    <dbReference type="NCBI Taxonomy" id="663609"/>
    <lineage>
        <taxon>Bacteria</taxon>
        <taxon>Bacillati</taxon>
        <taxon>Actinomycetota</taxon>
        <taxon>Actinomycetes</taxon>
        <taxon>Pseudonocardiales</taxon>
        <taxon>Pseudonocardiaceae</taxon>
        <taxon>Actinomycetospora</taxon>
    </lineage>
</organism>
<keyword evidence="1" id="KW-1133">Transmembrane helix</keyword>
<sequence>MSADDLFLLHEGVFPEIGIPEVAVLGAYFVAAIVFILRFRVQLAESALLIGGALLMWVLSGVVDLVVVAGSFLLEDGAKLAGVALWSVMLVRLSSAKVAAAMTDLQRIQ</sequence>
<evidence type="ECO:0000256" key="1">
    <source>
        <dbReference type="SAM" id="Phobius"/>
    </source>
</evidence>
<dbReference type="EMBL" id="QEKW01000019">
    <property type="protein sequence ID" value="PVZ03964.1"/>
    <property type="molecule type" value="Genomic_DNA"/>
</dbReference>
<proteinExistence type="predicted"/>
<accession>A0A2U1EVJ3</accession>